<feature type="domain" description="Aspartyl/asparaginy/proline hydroxylase" evidence="1">
    <location>
        <begin position="2"/>
        <end position="42"/>
    </location>
</feature>
<protein>
    <recommendedName>
        <fullName evidence="1">Aspartyl/asparaginy/proline hydroxylase domain-containing protein</fullName>
    </recommendedName>
</protein>
<evidence type="ECO:0000313" key="3">
    <source>
        <dbReference type="Proteomes" id="UP000612349"/>
    </source>
</evidence>
<dbReference type="AlphaFoldDB" id="A0A917DYW2"/>
<proteinExistence type="predicted"/>
<dbReference type="Proteomes" id="UP000612349">
    <property type="component" value="Unassembled WGS sequence"/>
</dbReference>
<evidence type="ECO:0000313" key="2">
    <source>
        <dbReference type="EMBL" id="GGD85325.1"/>
    </source>
</evidence>
<dbReference type="InterPro" id="IPR027443">
    <property type="entry name" value="IPNS-like_sf"/>
</dbReference>
<accession>A0A917DYW2</accession>
<dbReference type="EMBL" id="BMIP01000029">
    <property type="protein sequence ID" value="GGD85325.1"/>
    <property type="molecule type" value="Genomic_DNA"/>
</dbReference>
<reference evidence="2" key="2">
    <citation type="submission" date="2020-09" db="EMBL/GenBank/DDBJ databases">
        <authorList>
            <person name="Sun Q."/>
            <person name="Zhou Y."/>
        </authorList>
    </citation>
    <scope>NUCLEOTIDE SEQUENCE</scope>
    <source>
        <strain evidence="2">CGMCC 1.15360</strain>
    </source>
</reference>
<dbReference type="InterPro" id="IPR007803">
    <property type="entry name" value="Asp/Arg/Pro-Hydrxlase"/>
</dbReference>
<dbReference type="Pfam" id="PF05118">
    <property type="entry name" value="Asp_Arg_Hydrox"/>
    <property type="match status" value="1"/>
</dbReference>
<dbReference type="Gene3D" id="2.60.120.330">
    <property type="entry name" value="B-lactam Antibiotic, Isopenicillin N Synthase, Chain"/>
    <property type="match status" value="1"/>
</dbReference>
<reference evidence="2" key="1">
    <citation type="journal article" date="2014" name="Int. J. Syst. Evol. Microbiol.">
        <title>Complete genome sequence of Corynebacterium casei LMG S-19264T (=DSM 44701T), isolated from a smear-ripened cheese.</title>
        <authorList>
            <consortium name="US DOE Joint Genome Institute (JGI-PGF)"/>
            <person name="Walter F."/>
            <person name="Albersmeier A."/>
            <person name="Kalinowski J."/>
            <person name="Ruckert C."/>
        </authorList>
    </citation>
    <scope>NUCLEOTIDE SEQUENCE</scope>
    <source>
        <strain evidence="2">CGMCC 1.15360</strain>
    </source>
</reference>
<keyword evidence="3" id="KW-1185">Reference proteome</keyword>
<organism evidence="2 3">
    <name type="scientific">Croceicoccus mobilis</name>
    <dbReference type="NCBI Taxonomy" id="1703339"/>
    <lineage>
        <taxon>Bacteria</taxon>
        <taxon>Pseudomonadati</taxon>
        <taxon>Pseudomonadota</taxon>
        <taxon>Alphaproteobacteria</taxon>
        <taxon>Sphingomonadales</taxon>
        <taxon>Erythrobacteraceae</taxon>
        <taxon>Croceicoccus</taxon>
    </lineage>
</organism>
<gene>
    <name evidence="2" type="ORF">GCM10010990_39120</name>
</gene>
<dbReference type="RefSeq" id="WP_066769435.1">
    <property type="nucleotide sequence ID" value="NZ_BMIP01000029.1"/>
</dbReference>
<evidence type="ECO:0000259" key="1">
    <source>
        <dbReference type="Pfam" id="PF05118"/>
    </source>
</evidence>
<comment type="caution">
    <text evidence="2">The sequence shown here is derived from an EMBL/GenBank/DDBJ whole genome shotgun (WGS) entry which is preliminary data.</text>
</comment>
<dbReference type="SUPFAM" id="SSF51197">
    <property type="entry name" value="Clavaminate synthase-like"/>
    <property type="match status" value="1"/>
</dbReference>
<sequence length="73" mass="8402">MDGQRVPYAEGEGLLWDDTFPHEVLNPGPNPRLALLLDIRRPVTRLRQKIAFRAIMRGGQLYSWINEGRMRAA</sequence>
<name>A0A917DYW2_9SPHN</name>